<dbReference type="GeneID" id="20640862"/>
<feature type="non-terminal residue" evidence="1">
    <location>
        <position position="60"/>
    </location>
</feature>
<dbReference type="KEGG" id="psoj:PHYSODRAFT_289251"/>
<dbReference type="RefSeq" id="XP_009539232.1">
    <property type="nucleotide sequence ID" value="XM_009540937.1"/>
</dbReference>
<organism evidence="3">
    <name type="scientific">Phytophthora sojae (strain P6497)</name>
    <name type="common">Soybean stem and root rot agent</name>
    <name type="synonym">Phytophthora megasperma f. sp. glycines</name>
    <dbReference type="NCBI Taxonomy" id="1094619"/>
    <lineage>
        <taxon>Eukaryota</taxon>
        <taxon>Sar</taxon>
        <taxon>Stramenopiles</taxon>
        <taxon>Oomycota</taxon>
        <taxon>Peronosporomycetes</taxon>
        <taxon>Peronosporales</taxon>
        <taxon>Peronosporaceae</taxon>
        <taxon>Phytophthora</taxon>
    </lineage>
</organism>
<dbReference type="InParanoid" id="G5AHP6"/>
<evidence type="ECO:0000313" key="1">
    <source>
        <dbReference type="EMBL" id="EGZ04967.1"/>
    </source>
</evidence>
<evidence type="ECO:0000313" key="2">
    <source>
        <dbReference type="EMBL" id="EGZ05311.1"/>
    </source>
</evidence>
<keyword evidence="3" id="KW-1185">Reference proteome</keyword>
<dbReference type="KEGG" id="psoj:PHYSODRAFT_289301"/>
<dbReference type="GeneID" id="20640847"/>
<dbReference type="EMBL" id="JH159167">
    <property type="protein sequence ID" value="EGZ05311.1"/>
    <property type="molecule type" value="Genomic_DNA"/>
</dbReference>
<dbReference type="RefSeq" id="XP_009539597.1">
    <property type="nucleotide sequence ID" value="XM_009541302.1"/>
</dbReference>
<dbReference type="Proteomes" id="UP000002640">
    <property type="component" value="Unassembled WGS sequence"/>
</dbReference>
<gene>
    <name evidence="2" type="ORF">PHYSODRAFT_289251</name>
    <name evidence="1" type="ORF">PHYSODRAFT_289301</name>
</gene>
<name>G5AHP6_PHYSP</name>
<sequence length="60" mass="6594">MAGRELRRVFVSVLALSASRPPKSTPSPLPLPLCACVLLPVYQPTWPHPRAVLGEACRMR</sequence>
<proteinExistence type="predicted"/>
<accession>G5AHP6</accession>
<dbReference type="AlphaFoldDB" id="G5AHP6"/>
<evidence type="ECO:0000313" key="3">
    <source>
        <dbReference type="Proteomes" id="UP000002640"/>
    </source>
</evidence>
<dbReference type="EMBL" id="JH159171">
    <property type="protein sequence ID" value="EGZ04967.1"/>
    <property type="molecule type" value="Genomic_DNA"/>
</dbReference>
<reference evidence="1 3" key="1">
    <citation type="journal article" date="2006" name="Science">
        <title>Phytophthora genome sequences uncover evolutionary origins and mechanisms of pathogenesis.</title>
        <authorList>
            <person name="Tyler B.M."/>
            <person name="Tripathy S."/>
            <person name="Zhang X."/>
            <person name="Dehal P."/>
            <person name="Jiang R.H."/>
            <person name="Aerts A."/>
            <person name="Arredondo F.D."/>
            <person name="Baxter L."/>
            <person name="Bensasson D."/>
            <person name="Beynon J.L."/>
            <person name="Chapman J."/>
            <person name="Damasceno C.M."/>
            <person name="Dorrance A.E."/>
            <person name="Dou D."/>
            <person name="Dickerman A.W."/>
            <person name="Dubchak I.L."/>
            <person name="Garbelotto M."/>
            <person name="Gijzen M."/>
            <person name="Gordon S.G."/>
            <person name="Govers F."/>
            <person name="Grunwald N.J."/>
            <person name="Huang W."/>
            <person name="Ivors K.L."/>
            <person name="Jones R.W."/>
            <person name="Kamoun S."/>
            <person name="Krampis K."/>
            <person name="Lamour K.H."/>
            <person name="Lee M.K."/>
            <person name="McDonald W.H."/>
            <person name="Medina M."/>
            <person name="Meijer H.J."/>
            <person name="Nordberg E.K."/>
            <person name="Maclean D.J."/>
            <person name="Ospina-Giraldo M.D."/>
            <person name="Morris P.F."/>
            <person name="Phuntumart V."/>
            <person name="Putnam N.H."/>
            <person name="Rash S."/>
            <person name="Rose J.K."/>
            <person name="Sakihama Y."/>
            <person name="Salamov A.A."/>
            <person name="Savidor A."/>
            <person name="Scheuring C.F."/>
            <person name="Smith B.M."/>
            <person name="Sobral B.W."/>
            <person name="Terry A."/>
            <person name="Torto-Alalibo T.A."/>
            <person name="Win J."/>
            <person name="Xu Z."/>
            <person name="Zhang H."/>
            <person name="Grigoriev I.V."/>
            <person name="Rokhsar D.S."/>
            <person name="Boore J.L."/>
        </authorList>
    </citation>
    <scope>NUCLEOTIDE SEQUENCE [LARGE SCALE GENOMIC DNA]</scope>
    <source>
        <strain evidence="1 3">P6497</strain>
    </source>
</reference>
<protein>
    <submittedName>
        <fullName evidence="1">Uncharacterized protein</fullName>
    </submittedName>
</protein>
<reference evidence="1" key="2">
    <citation type="submission" date="2011-09" db="EMBL/GenBank/DDBJ databases">
        <authorList>
            <consortium name="US DOE Joint Genome Institute (JGI-PGF)"/>
            <person name="Aerts A."/>
            <person name="Grimwood J."/>
            <person name="Schmutz J."/>
            <person name="Lucas S."/>
            <person name="Hammon N."/>
            <person name="Glavina del Rio T."/>
            <person name="Dalin E."/>
            <person name="Tice H."/>
            <person name="Pitluck S."/>
            <person name="Dehal P."/>
            <person name="Chapman J."/>
            <person name="Putman N.H."/>
            <person name="Salamov A.A."/>
            <person name="Terry A."/>
            <person name="Rokhsar D.S."/>
            <person name="Boore J.L."/>
            <person name="Tripathy S."/>
            <person name="Tyler B.M."/>
            <person name="Grigoriev I.V."/>
        </authorList>
    </citation>
    <scope>NUCLEOTIDE SEQUENCE</scope>
    <source>
        <strain evidence="1">P6497</strain>
    </source>
</reference>